<keyword evidence="5 18" id="KW-1090">Inhibition of host innate immune response by virus</keyword>
<keyword evidence="12 18" id="KW-0010">Activator</keyword>
<evidence type="ECO:0000256" key="15">
    <source>
        <dbReference type="ARBA" id="ARBA00023258"/>
    </source>
</evidence>
<dbReference type="HAMAP" id="MF_04004">
    <property type="entry name" value="PPV_E7"/>
    <property type="match status" value="1"/>
</dbReference>
<evidence type="ECO:0000256" key="6">
    <source>
        <dbReference type="ARBA" id="ARBA00022723"/>
    </source>
</evidence>
<keyword evidence="6 18" id="KW-0479">Metal-binding</keyword>
<evidence type="ECO:0000313" key="20">
    <source>
        <dbReference type="EMBL" id="AGA15832.1"/>
    </source>
</evidence>
<evidence type="ECO:0000256" key="14">
    <source>
        <dbReference type="ARBA" id="ARBA00023200"/>
    </source>
</evidence>
<reference evidence="20 21" key="1">
    <citation type="submission" date="2012-10" db="EMBL/GenBank/DDBJ databases">
        <title>Complete Sequence of Canine Papillomavirus Type 14.</title>
        <authorList>
            <person name="Yuan H."/>
            <person name="Zhou D."/>
            <person name="Usuda Y."/>
            <person name="Jazic E."/>
            <person name="Schlegel R."/>
        </authorList>
    </citation>
    <scope>NUCLEOTIDE SEQUENCE [LARGE SCALE GENOMIC DNA]</scope>
    <source>
        <strain evidence="20">Hercules2012</strain>
    </source>
</reference>
<feature type="zinc finger region" evidence="18">
    <location>
        <begin position="53"/>
        <end position="89"/>
    </location>
</feature>
<comment type="caution">
    <text evidence="18">Lacks conserved residue(s) required for the propagation of feature annotation.</text>
</comment>
<evidence type="ECO:0000313" key="21">
    <source>
        <dbReference type="Proteomes" id="UP000143347"/>
    </source>
</evidence>
<dbReference type="InterPro" id="IPR000148">
    <property type="entry name" value="Papilloma_E7"/>
</dbReference>
<evidence type="ECO:0000256" key="13">
    <source>
        <dbReference type="ARBA" id="ARBA00023163"/>
    </source>
</evidence>
<evidence type="ECO:0000256" key="2">
    <source>
        <dbReference type="ARBA" id="ARBA00022518"/>
    </source>
</evidence>
<evidence type="ECO:0000256" key="1">
    <source>
        <dbReference type="ARBA" id="ARBA00022504"/>
    </source>
</evidence>
<keyword evidence="1 18" id="KW-1121">Modulation of host cell cycle by virus</keyword>
<keyword evidence="4 18" id="KW-0945">Host-virus interaction</keyword>
<comment type="subcellular location">
    <subcellularLocation>
        <location evidence="18">Host cytoplasm</location>
    </subcellularLocation>
    <subcellularLocation>
        <location evidence="18">Host nucleus</location>
    </subcellularLocation>
    <text evidence="18">Predominantly found in the host nucleus.</text>
</comment>
<evidence type="ECO:0000256" key="16">
    <source>
        <dbReference type="ARBA" id="ARBA00023280"/>
    </source>
</evidence>
<evidence type="ECO:0000256" key="12">
    <source>
        <dbReference type="ARBA" id="ARBA00023159"/>
    </source>
</evidence>
<comment type="function">
    <text evidence="19">E7 protein has both transforming and trans-activating activities.</text>
</comment>
<evidence type="ECO:0000256" key="19">
    <source>
        <dbReference type="PIRNR" id="PIRNR003407"/>
    </source>
</evidence>
<evidence type="ECO:0000256" key="8">
    <source>
        <dbReference type="ARBA" id="ARBA00022830"/>
    </source>
</evidence>
<comment type="subunit">
    <text evidence="18">Homodimer. Homooligomer. Interacts with host RB1; this interaction induces dissociation of RB1-E2F1 complex thereby disrupting RB1 activity. Interacts with host EP300; this interaction represses EP300 transcriptional activity. Interacts with protein E2; this interaction inhibits E7 oncogenic activity. Interacts with host TMEM173/STING; this interaction impairs the ability of TMEM173/STING to sense cytosolic DNA and promote the production of type I interferon (IFN-alpha and IFN-beta).</text>
</comment>
<keyword evidence="3 18" id="KW-1048">Host nucleus</keyword>
<comment type="function">
    <text evidence="18">Plays a role in viral genome replication by driving entry of quiescent cells into the cell cycle. Stimulation of progression from G1 to S phase allows the virus to efficiently use the cellular DNA replicating machinery to achieve viral genome replication. E7 protein has both transforming and trans-activating activities. Induces the disassembly of the E2F1 transcription factor from RB1, with subsequent transcriptional activation of E2F1-regulated S-phase genes. Interferes with host histone deacetylation mediated by HDAC1 and HDAC2, leading to transcription activation. Plays also a role in the inhibition of both antiviral and antiproliferative functions of host interferon alpha. Interaction with host TMEM173/STING impairs the ability of TMEM173/STING to sense cytosolic DNA and promote the production of type I interferon (IFN-alpha and IFN-beta).</text>
</comment>
<keyword evidence="16 18" id="KW-0899">Viral immunoevasion</keyword>
<keyword evidence="10 18" id="KW-0805">Transcription regulation</keyword>
<dbReference type="PIRSF" id="PIRSF003407">
    <property type="entry name" value="Papvi_E7"/>
    <property type="match status" value="1"/>
</dbReference>
<keyword evidence="17 18" id="KW-1078">G1/S host cell cycle checkpoint dysregulation by virus</keyword>
<keyword evidence="14 18" id="KW-1035">Host cytoplasm</keyword>
<accession>L0CKP3</accession>
<dbReference type="GO" id="GO:0006351">
    <property type="term" value="P:DNA-templated transcription"/>
    <property type="evidence" value="ECO:0007669"/>
    <property type="project" value="UniProtKB-UniRule"/>
</dbReference>
<keyword evidence="2 18" id="KW-0244">Early protein</keyword>
<dbReference type="GO" id="GO:0030430">
    <property type="term" value="C:host cell cytoplasm"/>
    <property type="evidence" value="ECO:0007669"/>
    <property type="project" value="UniProtKB-SubCell"/>
</dbReference>
<dbReference type="GO" id="GO:0039645">
    <property type="term" value="P:symbiont-mediated perturbation of host cell cycle G1/S transition checkpoint"/>
    <property type="evidence" value="ECO:0007669"/>
    <property type="project" value="UniProtKB-UniRule"/>
</dbReference>
<comment type="PTM">
    <text evidence="18">Highly phosphorylated.</text>
</comment>
<organism evidence="20 21">
    <name type="scientific">Canis familiaris papillomavirus 15</name>
    <dbReference type="NCBI Taxonomy" id="1272519"/>
    <lineage>
        <taxon>Viruses</taxon>
        <taxon>Monodnaviria</taxon>
        <taxon>Shotokuvirae</taxon>
        <taxon>Cossaviricota</taxon>
        <taxon>Papovaviricetes</taxon>
        <taxon>Zurhausenvirales</taxon>
        <taxon>Papillomaviridae</taxon>
        <taxon>Firstpapillomavirinae</taxon>
        <taxon>Chipapillomavirus</taxon>
        <taxon>Chipapillomavirus 3</taxon>
    </lineage>
</organism>
<evidence type="ECO:0000256" key="9">
    <source>
        <dbReference type="ARBA" id="ARBA00022833"/>
    </source>
</evidence>
<evidence type="ECO:0000256" key="18">
    <source>
        <dbReference type="HAMAP-Rule" id="MF_04004"/>
    </source>
</evidence>
<dbReference type="GO" id="GO:0019904">
    <property type="term" value="F:protein domain specific binding"/>
    <property type="evidence" value="ECO:0007669"/>
    <property type="project" value="UniProtKB-UniRule"/>
</dbReference>
<gene>
    <name evidence="18 20" type="primary">E7</name>
</gene>
<dbReference type="GO" id="GO:0008270">
    <property type="term" value="F:zinc ion binding"/>
    <property type="evidence" value="ECO:0007669"/>
    <property type="project" value="UniProtKB-KW"/>
</dbReference>
<keyword evidence="15" id="KW-0922">Interferon antiviral system evasion</keyword>
<protein>
    <recommendedName>
        <fullName evidence="18 19">Protein E7</fullName>
    </recommendedName>
</protein>
<keyword evidence="8 18" id="KW-1114">Inhibition of host interferon signaling pathway by virus</keyword>
<dbReference type="SUPFAM" id="SSF161234">
    <property type="entry name" value="E7 C-terminal domain-like"/>
    <property type="match status" value="1"/>
</dbReference>
<dbReference type="GO" id="GO:0003700">
    <property type="term" value="F:DNA-binding transcription factor activity"/>
    <property type="evidence" value="ECO:0007669"/>
    <property type="project" value="UniProtKB-UniRule"/>
</dbReference>
<feature type="short sequence motif" description="LXCXE motif; interaction with host RB1 and TMEM173/STING" evidence="18">
    <location>
        <begin position="23"/>
        <end position="27"/>
    </location>
</feature>
<dbReference type="EMBL" id="JX899359">
    <property type="protein sequence ID" value="AGA15832.1"/>
    <property type="molecule type" value="Genomic_DNA"/>
</dbReference>
<evidence type="ECO:0000256" key="4">
    <source>
        <dbReference type="ARBA" id="ARBA00022581"/>
    </source>
</evidence>
<dbReference type="GO" id="GO:0052170">
    <property type="term" value="P:symbiont-mediated suppression of host innate immune response"/>
    <property type="evidence" value="ECO:0007669"/>
    <property type="project" value="UniProtKB-KW"/>
</dbReference>
<evidence type="ECO:0000256" key="7">
    <source>
        <dbReference type="ARBA" id="ARBA00022771"/>
    </source>
</evidence>
<comment type="similarity">
    <text evidence="18 19">Belongs to the papillomaviridae E7 protein family.</text>
</comment>
<keyword evidence="11 18" id="KW-0238">DNA-binding</keyword>
<keyword evidence="7 18" id="KW-0863">Zinc-finger</keyword>
<dbReference type="GO" id="GO:0042025">
    <property type="term" value="C:host cell nucleus"/>
    <property type="evidence" value="ECO:0007669"/>
    <property type="project" value="UniProtKB-SubCell"/>
</dbReference>
<dbReference type="GO" id="GO:0003677">
    <property type="term" value="F:DNA binding"/>
    <property type="evidence" value="ECO:0007669"/>
    <property type="project" value="UniProtKB-UniRule"/>
</dbReference>
<evidence type="ECO:0000256" key="11">
    <source>
        <dbReference type="ARBA" id="ARBA00023125"/>
    </source>
</evidence>
<name>L0CKP3_9PAPI</name>
<feature type="short sequence motif" description="Nuclear export signal" evidence="18">
    <location>
        <begin position="71"/>
        <end position="79"/>
    </location>
</feature>
<sequence length="103" mass="11588">MIGKGATLKDIVLEEQPCPYDELYCDEELPPEDEEEAEQETQDIAPYRIQTLCGHCDRGIRLVVLSTPHGIRTLEDLLLSCIGVCCPECASRRWRFGRAQHGG</sequence>
<evidence type="ECO:0000256" key="5">
    <source>
        <dbReference type="ARBA" id="ARBA00022632"/>
    </source>
</evidence>
<comment type="domain">
    <text evidence="18">The E7 terminal domain is an intrinsically disordered domain, whose flexibility and conformational transitions confer target adaptability to the oncoprotein. It allows adaptation to a variety of protein targets and exposes the PEST degradation sequence that regulates its turnover in the cell.</text>
</comment>
<keyword evidence="9 18" id="KW-0862">Zinc</keyword>
<proteinExistence type="inferred from homology"/>
<evidence type="ECO:0000256" key="3">
    <source>
        <dbReference type="ARBA" id="ARBA00022562"/>
    </source>
</evidence>
<evidence type="ECO:0000256" key="17">
    <source>
        <dbReference type="ARBA" id="ARBA00023309"/>
    </source>
</evidence>
<dbReference type="Proteomes" id="UP000143347">
    <property type="component" value="Segment"/>
</dbReference>
<keyword evidence="13 18" id="KW-0804">Transcription</keyword>
<dbReference type="Gene3D" id="3.30.160.330">
    <property type="match status" value="1"/>
</dbReference>
<dbReference type="GO" id="GO:0039502">
    <property type="term" value="P:symbiont-mediated suppression of host type I interferon-mediated signaling pathway"/>
    <property type="evidence" value="ECO:0007669"/>
    <property type="project" value="UniProtKB-UniRule"/>
</dbReference>
<dbReference type="Pfam" id="PF00527">
    <property type="entry name" value="E7"/>
    <property type="match status" value="1"/>
</dbReference>
<evidence type="ECO:0000256" key="10">
    <source>
        <dbReference type="ARBA" id="ARBA00023015"/>
    </source>
</evidence>